<comment type="catalytic activity">
    <reaction evidence="7 8">
        <text>D-arabinose 5-phosphate + phosphoenolpyruvate + H2O = 3-deoxy-alpha-D-manno-2-octulosonate-8-phosphate + phosphate</text>
        <dbReference type="Rhea" id="RHEA:14053"/>
        <dbReference type="ChEBI" id="CHEBI:15377"/>
        <dbReference type="ChEBI" id="CHEBI:43474"/>
        <dbReference type="ChEBI" id="CHEBI:57693"/>
        <dbReference type="ChEBI" id="CHEBI:58702"/>
        <dbReference type="ChEBI" id="CHEBI:85985"/>
        <dbReference type="EC" id="2.5.1.55"/>
    </reaction>
</comment>
<accession>F8L3G4</accession>
<dbReference type="Proteomes" id="UP000000496">
    <property type="component" value="Chromosome gsn.131"/>
</dbReference>
<evidence type="ECO:0000256" key="2">
    <source>
        <dbReference type="ARBA" id="ARBA00004756"/>
    </source>
</evidence>
<dbReference type="InterPro" id="IPR013785">
    <property type="entry name" value="Aldolase_TIM"/>
</dbReference>
<dbReference type="eggNOG" id="COG2877">
    <property type="taxonomic scope" value="Bacteria"/>
</dbReference>
<comment type="pathway">
    <text evidence="3 8">Carbohydrate biosynthesis; 3-deoxy-D-manno-octulosonate biosynthesis; 3-deoxy-D-manno-octulosonate from D-ribulose 5-phosphate: step 2/3.</text>
</comment>
<dbReference type="Gene3D" id="3.20.20.70">
    <property type="entry name" value="Aldolase class I"/>
    <property type="match status" value="1"/>
</dbReference>
<comment type="subcellular location">
    <subcellularLocation>
        <location evidence="1 8">Cytoplasm</location>
    </subcellularLocation>
</comment>
<dbReference type="RefSeq" id="WP_013944286.1">
    <property type="nucleotide sequence ID" value="NC_015713.1"/>
</dbReference>
<dbReference type="EMBL" id="FR872582">
    <property type="protein sequence ID" value="CCB89820.1"/>
    <property type="molecule type" value="Genomic_DNA"/>
</dbReference>
<keyword evidence="5 8" id="KW-0963">Cytoplasm</keyword>
<evidence type="ECO:0000256" key="8">
    <source>
        <dbReference type="HAMAP-Rule" id="MF_00056"/>
    </source>
</evidence>
<dbReference type="PANTHER" id="PTHR21057">
    <property type="entry name" value="PHOSPHO-2-DEHYDRO-3-DEOXYHEPTONATE ALDOLASE"/>
    <property type="match status" value="1"/>
</dbReference>
<dbReference type="NCBIfam" id="NF003543">
    <property type="entry name" value="PRK05198.1"/>
    <property type="match status" value="1"/>
</dbReference>
<keyword evidence="6 8" id="KW-0808">Transferase</keyword>
<dbReference type="UniPathway" id="UPA00030"/>
<dbReference type="HAMAP" id="MF_00056">
    <property type="entry name" value="KDO8P_synth"/>
    <property type="match status" value="1"/>
</dbReference>
<proteinExistence type="inferred from homology"/>
<keyword evidence="8" id="KW-0448">Lipopolysaccharide biosynthesis</keyword>
<organism evidence="10 11">
    <name type="scientific">Simkania negevensis (strain ATCC VR-1471 / DSM 27360 / Z)</name>
    <dbReference type="NCBI Taxonomy" id="331113"/>
    <lineage>
        <taxon>Bacteria</taxon>
        <taxon>Pseudomonadati</taxon>
        <taxon>Chlamydiota</taxon>
        <taxon>Chlamydiia</taxon>
        <taxon>Parachlamydiales</taxon>
        <taxon>Simkaniaceae</taxon>
        <taxon>Simkania</taxon>
    </lineage>
</organism>
<dbReference type="UniPathway" id="UPA00357">
    <property type="reaction ID" value="UER00474"/>
</dbReference>
<comment type="similarity">
    <text evidence="4 8">Belongs to the KdsA family.</text>
</comment>
<evidence type="ECO:0000313" key="10">
    <source>
        <dbReference type="EMBL" id="CCB89820.1"/>
    </source>
</evidence>
<dbReference type="AlphaFoldDB" id="F8L3G4"/>
<sequence>MKIRNVNLSLDAPLVVISGPCVIENEAHALETAGQLKEMFDEVGVQLIYKSSYDKANRSSIDSYRGPGLEEGLRILQKVKETFDVPVFTDIHHPEEATAAAEVCDVLQIPAFLCRQTDLLVAAGNSGAVINIKKGQFMAPWDMEHAVKKILSTGNDQILLTDRGTSFGYNNLVSDMRAIPIMKKFGFPVCYDASHSVQLPGGMGAQSGGNREFIIPLAKAALAAGADLLYIESHPSPAEAKSDKHSVMPFEELKKFLQIAKPLYELLNGREVLC</sequence>
<evidence type="ECO:0000256" key="3">
    <source>
        <dbReference type="ARBA" id="ARBA00004845"/>
    </source>
</evidence>
<evidence type="ECO:0000256" key="4">
    <source>
        <dbReference type="ARBA" id="ARBA00010499"/>
    </source>
</evidence>
<dbReference type="InterPro" id="IPR006218">
    <property type="entry name" value="DAHP1/KDSA"/>
</dbReference>
<dbReference type="InterPro" id="IPR006269">
    <property type="entry name" value="KDO8P_synthase"/>
</dbReference>
<dbReference type="HOGENOM" id="CLU_036666_0_0_0"/>
<evidence type="ECO:0000313" key="11">
    <source>
        <dbReference type="Proteomes" id="UP000000496"/>
    </source>
</evidence>
<name>F8L3G4_SIMNZ</name>
<evidence type="ECO:0000256" key="7">
    <source>
        <dbReference type="ARBA" id="ARBA00049112"/>
    </source>
</evidence>
<evidence type="ECO:0000256" key="6">
    <source>
        <dbReference type="ARBA" id="ARBA00022679"/>
    </source>
</evidence>
<evidence type="ECO:0000259" key="9">
    <source>
        <dbReference type="Pfam" id="PF00793"/>
    </source>
</evidence>
<evidence type="ECO:0000256" key="5">
    <source>
        <dbReference type="ARBA" id="ARBA00022490"/>
    </source>
</evidence>
<dbReference type="GO" id="GO:0019294">
    <property type="term" value="P:keto-3-deoxy-D-manno-octulosonic acid biosynthetic process"/>
    <property type="evidence" value="ECO:0007669"/>
    <property type="project" value="UniProtKB-UniRule"/>
</dbReference>
<dbReference type="SUPFAM" id="SSF51569">
    <property type="entry name" value="Aldolase"/>
    <property type="match status" value="1"/>
</dbReference>
<dbReference type="STRING" id="331113.SNE_A19430"/>
<gene>
    <name evidence="8 10" type="primary">kdsA</name>
    <name evidence="10" type="ordered locus">SNE_A19430</name>
</gene>
<dbReference type="GO" id="GO:0005737">
    <property type="term" value="C:cytoplasm"/>
    <property type="evidence" value="ECO:0007669"/>
    <property type="project" value="UniProtKB-SubCell"/>
</dbReference>
<dbReference type="Pfam" id="PF00793">
    <property type="entry name" value="DAHP_synth_1"/>
    <property type="match status" value="1"/>
</dbReference>
<dbReference type="KEGG" id="sng:SNE_A19430"/>
<protein>
    <recommendedName>
        <fullName evidence="8">2-dehydro-3-deoxyphosphooctonate aldolase</fullName>
        <ecNumber evidence="8">2.5.1.55</ecNumber>
    </recommendedName>
    <alternativeName>
        <fullName evidence="8">3-deoxy-D-manno-octulosonic acid 8-phosphate synthase</fullName>
    </alternativeName>
    <alternativeName>
        <fullName evidence="8">KDO-8-phosphate synthase</fullName>
        <shortName evidence="8">KDO 8-P synthase</shortName>
        <shortName evidence="8">KDOPS</shortName>
    </alternativeName>
    <alternativeName>
        <fullName evidence="8">Phospho-2-dehydro-3-deoxyoctonate aldolase</fullName>
    </alternativeName>
</protein>
<evidence type="ECO:0000256" key="1">
    <source>
        <dbReference type="ARBA" id="ARBA00004496"/>
    </source>
</evidence>
<keyword evidence="11" id="KW-1185">Reference proteome</keyword>
<comment type="pathway">
    <text evidence="2 8">Bacterial outer membrane biogenesis; lipopolysaccharide biosynthesis.</text>
</comment>
<dbReference type="EC" id="2.5.1.55" evidence="8"/>
<dbReference type="NCBIfam" id="TIGR01362">
    <property type="entry name" value="KDO8P_synth"/>
    <property type="match status" value="1"/>
</dbReference>
<feature type="domain" description="DAHP synthetase I/KDSA" evidence="9">
    <location>
        <begin position="11"/>
        <end position="265"/>
    </location>
</feature>
<dbReference type="GO" id="GO:0008676">
    <property type="term" value="F:3-deoxy-8-phosphooctulonate synthase activity"/>
    <property type="evidence" value="ECO:0007669"/>
    <property type="project" value="UniProtKB-UniRule"/>
</dbReference>
<reference evidence="10 11" key="1">
    <citation type="journal article" date="2011" name="Mol. Biol. Evol.">
        <title>Unity in variety--the pan-genome of the Chlamydiae.</title>
        <authorList>
            <person name="Collingro A."/>
            <person name="Tischler P."/>
            <person name="Weinmaier T."/>
            <person name="Penz T."/>
            <person name="Heinz E."/>
            <person name="Brunham R.C."/>
            <person name="Read T.D."/>
            <person name="Bavoil P.M."/>
            <person name="Sachse K."/>
            <person name="Kahane S."/>
            <person name="Friedman M.G."/>
            <person name="Rattei T."/>
            <person name="Myers G.S."/>
            <person name="Horn M."/>
        </authorList>
    </citation>
    <scope>NUCLEOTIDE SEQUENCE [LARGE SCALE GENOMIC DNA]</scope>
    <source>
        <strain evidence="11">ATCC VR-1471 / Z</strain>
    </source>
</reference>